<organism evidence="2 3">
    <name type="scientific">Daphnia magna</name>
    <dbReference type="NCBI Taxonomy" id="35525"/>
    <lineage>
        <taxon>Eukaryota</taxon>
        <taxon>Metazoa</taxon>
        <taxon>Ecdysozoa</taxon>
        <taxon>Arthropoda</taxon>
        <taxon>Crustacea</taxon>
        <taxon>Branchiopoda</taxon>
        <taxon>Diplostraca</taxon>
        <taxon>Cladocera</taxon>
        <taxon>Anomopoda</taxon>
        <taxon>Daphniidae</taxon>
        <taxon>Daphnia</taxon>
    </lineage>
</organism>
<dbReference type="AlphaFoldDB" id="A0A164DGR1"/>
<evidence type="ECO:0000313" key="3">
    <source>
        <dbReference type="Proteomes" id="UP000076858"/>
    </source>
</evidence>
<feature type="compositionally biased region" description="Basic and acidic residues" evidence="1">
    <location>
        <begin position="142"/>
        <end position="154"/>
    </location>
</feature>
<dbReference type="EMBL" id="LRGB01027291">
    <property type="protein sequence ID" value="KZR95759.1"/>
    <property type="molecule type" value="Genomic_DNA"/>
</dbReference>
<sequence length="189" mass="21532">DVSSDQRDWDRTLQYVCFAYNTARQESTGYSSFFLLYGREPRLPIDLELDADPNPLLTEEDAAMSYADRLQADLTEPKEIRVIFSNRRSSPDLQAISQSRKSRKTSSPLVGTIQDIDHVTRMKSFHEATLEWESPQTSIPDNTERATEKDKQNDGEQQEEAQDLPDAVHSQPLSEEEVTVPEEINVSPD</sequence>
<feature type="non-terminal residue" evidence="2">
    <location>
        <position position="189"/>
    </location>
</feature>
<proteinExistence type="predicted"/>
<feature type="region of interest" description="Disordered" evidence="1">
    <location>
        <begin position="127"/>
        <end position="189"/>
    </location>
</feature>
<name>A0A164DGR1_9CRUS</name>
<dbReference type="GO" id="GO:0003676">
    <property type="term" value="F:nucleic acid binding"/>
    <property type="evidence" value="ECO:0007669"/>
    <property type="project" value="InterPro"/>
</dbReference>
<reference evidence="2 3" key="1">
    <citation type="submission" date="2016-03" db="EMBL/GenBank/DDBJ databases">
        <title>EvidentialGene: Evidence-directed Construction of Genes on Genomes.</title>
        <authorList>
            <person name="Gilbert D.G."/>
            <person name="Choi J.-H."/>
            <person name="Mockaitis K."/>
            <person name="Colbourne J."/>
            <person name="Pfrender M."/>
        </authorList>
    </citation>
    <scope>NUCLEOTIDE SEQUENCE [LARGE SCALE GENOMIC DNA]</scope>
    <source>
        <strain evidence="2 3">Xinb3</strain>
        <tissue evidence="2">Complete organism</tissue>
    </source>
</reference>
<feature type="non-terminal residue" evidence="2">
    <location>
        <position position="1"/>
    </location>
</feature>
<feature type="compositionally biased region" description="Polar residues" evidence="1">
    <location>
        <begin position="91"/>
        <end position="109"/>
    </location>
</feature>
<protein>
    <recommendedName>
        <fullName evidence="4">Integrase catalytic domain-containing protein</fullName>
    </recommendedName>
</protein>
<gene>
    <name evidence="2" type="ORF">APZ42_010290</name>
</gene>
<evidence type="ECO:0008006" key="4">
    <source>
        <dbReference type="Google" id="ProtNLM"/>
    </source>
</evidence>
<evidence type="ECO:0000313" key="2">
    <source>
        <dbReference type="EMBL" id="KZR95759.1"/>
    </source>
</evidence>
<dbReference type="Proteomes" id="UP000076858">
    <property type="component" value="Unassembled WGS sequence"/>
</dbReference>
<feature type="region of interest" description="Disordered" evidence="1">
    <location>
        <begin position="91"/>
        <end position="113"/>
    </location>
</feature>
<dbReference type="STRING" id="35525.A0A164DGR1"/>
<accession>A0A164DGR1</accession>
<dbReference type="Gene3D" id="3.30.420.10">
    <property type="entry name" value="Ribonuclease H-like superfamily/Ribonuclease H"/>
    <property type="match status" value="1"/>
</dbReference>
<keyword evidence="3" id="KW-1185">Reference proteome</keyword>
<evidence type="ECO:0000256" key="1">
    <source>
        <dbReference type="SAM" id="MobiDB-lite"/>
    </source>
</evidence>
<comment type="caution">
    <text evidence="2">The sequence shown here is derived from an EMBL/GenBank/DDBJ whole genome shotgun (WGS) entry which is preliminary data.</text>
</comment>
<dbReference type="InterPro" id="IPR036397">
    <property type="entry name" value="RNaseH_sf"/>
</dbReference>